<dbReference type="InParanoid" id="G2QH39"/>
<dbReference type="VEuPathDB" id="FungiDB:MYCTH_82772"/>
<dbReference type="GO" id="GO:0048270">
    <property type="term" value="F:methionine adenosyltransferase regulator activity"/>
    <property type="evidence" value="ECO:0007669"/>
    <property type="project" value="TreeGrafter"/>
</dbReference>
<evidence type="ECO:0000313" key="2">
    <source>
        <dbReference type="EMBL" id="AEO58699.1"/>
    </source>
</evidence>
<dbReference type="GeneID" id="11513419"/>
<evidence type="ECO:0000259" key="1">
    <source>
        <dbReference type="Pfam" id="PF01370"/>
    </source>
</evidence>
<dbReference type="InterPro" id="IPR005913">
    <property type="entry name" value="dTDP_dehydrorham_reduct"/>
</dbReference>
<dbReference type="STRING" id="573729.G2QH39"/>
<dbReference type="HOGENOM" id="CLU_055718_0_0_1"/>
<keyword evidence="3" id="KW-1185">Reference proteome</keyword>
<name>G2QH39_THET4</name>
<sequence length="347" mass="39351">MPHMLLEDHREKMNGHKETPVDYLLFGNGWIASQVKQLLLEQGKVVATSFARLENREDVMRDLKRYAPRRVMNFAGVRGLPNADWCEDHKVETARSNVLGVMNLVDCCYLLDIHITHFGSACVYEHDANHPPDHHFTEDDEPFYHASFYSHTRLVSEWAIRHYPNLLILRVRAPIAANLDPNNLLTKLFNYKRILNIPASGTVLPDLLPGAILLAEHGETGIYNLISPQPFTNNEILSLAKKYVHPSLTWENFELEDQKAVLKAPRCNPVFDTTKLVNKLRELGYQVKDTHDALEDMFIKMGEQLARVASFGGLSSEEALLALTTRERAIGPRPGEQQVNASPIATR</sequence>
<accession>G2QH39</accession>
<dbReference type="Pfam" id="PF01370">
    <property type="entry name" value="Epimerase"/>
    <property type="match status" value="1"/>
</dbReference>
<evidence type="ECO:0000313" key="3">
    <source>
        <dbReference type="Proteomes" id="UP000007322"/>
    </source>
</evidence>
<dbReference type="OrthoDB" id="16464at2759"/>
<dbReference type="eggNOG" id="KOG0747">
    <property type="taxonomic scope" value="Eukaryota"/>
</dbReference>
<dbReference type="EMBL" id="CP003005">
    <property type="protein sequence ID" value="AEO58699.1"/>
    <property type="molecule type" value="Genomic_DNA"/>
</dbReference>
<dbReference type="Gene3D" id="3.40.50.720">
    <property type="entry name" value="NAD(P)-binding Rossmann-like Domain"/>
    <property type="match status" value="1"/>
</dbReference>
<feature type="domain" description="NAD-dependent epimerase/dehydratase" evidence="1">
    <location>
        <begin position="50"/>
        <end position="163"/>
    </location>
</feature>
<dbReference type="InterPro" id="IPR036291">
    <property type="entry name" value="NAD(P)-bd_dom_sf"/>
</dbReference>
<protein>
    <submittedName>
        <fullName evidence="2">Epimerase/hydratase</fullName>
    </submittedName>
</protein>
<dbReference type="OMA" id="ETVKPTH"/>
<dbReference type="PANTHER" id="PTHR10491:SF4">
    <property type="entry name" value="METHIONINE ADENOSYLTRANSFERASE 2 SUBUNIT BETA"/>
    <property type="match status" value="1"/>
</dbReference>
<dbReference type="AlphaFoldDB" id="G2QH39"/>
<proteinExistence type="predicted"/>
<dbReference type="InterPro" id="IPR001509">
    <property type="entry name" value="Epimerase_deHydtase"/>
</dbReference>
<organism evidence="2 3">
    <name type="scientific">Thermothelomyces thermophilus (strain ATCC 42464 / BCRC 31852 / DSM 1799)</name>
    <name type="common">Sporotrichum thermophile</name>
    <dbReference type="NCBI Taxonomy" id="573729"/>
    <lineage>
        <taxon>Eukaryota</taxon>
        <taxon>Fungi</taxon>
        <taxon>Dikarya</taxon>
        <taxon>Ascomycota</taxon>
        <taxon>Pezizomycotina</taxon>
        <taxon>Sordariomycetes</taxon>
        <taxon>Sordariomycetidae</taxon>
        <taxon>Sordariales</taxon>
        <taxon>Chaetomiaceae</taxon>
        <taxon>Thermothelomyces</taxon>
    </lineage>
</organism>
<dbReference type="PANTHER" id="PTHR10491">
    <property type="entry name" value="DTDP-4-DEHYDRORHAMNOSE REDUCTASE"/>
    <property type="match status" value="1"/>
</dbReference>
<dbReference type="Proteomes" id="UP000007322">
    <property type="component" value="Chromosome 4"/>
</dbReference>
<gene>
    <name evidence="2" type="ORF">MYCTH_82772</name>
</gene>
<reference evidence="2 3" key="1">
    <citation type="journal article" date="2011" name="Nat. Biotechnol.">
        <title>Comparative genomic analysis of the thermophilic biomass-degrading fungi Myceliophthora thermophila and Thielavia terrestris.</title>
        <authorList>
            <person name="Berka R.M."/>
            <person name="Grigoriev I.V."/>
            <person name="Otillar R."/>
            <person name="Salamov A."/>
            <person name="Grimwood J."/>
            <person name="Reid I."/>
            <person name="Ishmael N."/>
            <person name="John T."/>
            <person name="Darmond C."/>
            <person name="Moisan M.-C."/>
            <person name="Henrissat B."/>
            <person name="Coutinho P.M."/>
            <person name="Lombard V."/>
            <person name="Natvig D.O."/>
            <person name="Lindquist E."/>
            <person name="Schmutz J."/>
            <person name="Lucas S."/>
            <person name="Harris P."/>
            <person name="Powlowski J."/>
            <person name="Bellemare A."/>
            <person name="Taylor D."/>
            <person name="Butler G."/>
            <person name="de Vries R.P."/>
            <person name="Allijn I.E."/>
            <person name="van den Brink J."/>
            <person name="Ushinsky S."/>
            <person name="Storms R."/>
            <person name="Powell A.J."/>
            <person name="Paulsen I.T."/>
            <person name="Elbourne L.D.H."/>
            <person name="Baker S.E."/>
            <person name="Magnuson J."/>
            <person name="LaBoissiere S."/>
            <person name="Clutterbuck A.J."/>
            <person name="Martinez D."/>
            <person name="Wogulis M."/>
            <person name="de Leon A.L."/>
            <person name="Rey M.W."/>
            <person name="Tsang A."/>
        </authorList>
    </citation>
    <scope>NUCLEOTIDE SEQUENCE [LARGE SCALE GENOMIC DNA]</scope>
    <source>
        <strain evidence="3">ATCC 42464 / BCRC 31852 / DSM 1799</strain>
    </source>
</reference>
<dbReference type="KEGG" id="mtm:MYCTH_82772"/>
<dbReference type="RefSeq" id="XP_003663944.1">
    <property type="nucleotide sequence ID" value="XM_003663896.1"/>
</dbReference>
<dbReference type="GO" id="GO:0006556">
    <property type="term" value="P:S-adenosylmethionine biosynthetic process"/>
    <property type="evidence" value="ECO:0007669"/>
    <property type="project" value="TreeGrafter"/>
</dbReference>
<dbReference type="GO" id="GO:0048269">
    <property type="term" value="C:methionine adenosyltransferase complex"/>
    <property type="evidence" value="ECO:0007669"/>
    <property type="project" value="TreeGrafter"/>
</dbReference>
<dbReference type="SUPFAM" id="SSF51735">
    <property type="entry name" value="NAD(P)-binding Rossmann-fold domains"/>
    <property type="match status" value="1"/>
</dbReference>